<dbReference type="AlphaFoldDB" id="A0A2R7Z0F7"/>
<name>A0A2R7Z0F7_9ACTN</name>
<keyword evidence="1" id="KW-1133">Transmembrane helix</keyword>
<dbReference type="Pfam" id="PF09851">
    <property type="entry name" value="SHOCT"/>
    <property type="match status" value="1"/>
</dbReference>
<evidence type="ECO:0000256" key="1">
    <source>
        <dbReference type="SAM" id="Phobius"/>
    </source>
</evidence>
<dbReference type="RefSeq" id="WP_108344061.1">
    <property type="nucleotide sequence ID" value="NZ_PYXZ01000002.1"/>
</dbReference>
<accession>A0A2R7Z0F7</accession>
<dbReference type="Proteomes" id="UP000244867">
    <property type="component" value="Unassembled WGS sequence"/>
</dbReference>
<dbReference type="EMBL" id="PYXZ01000002">
    <property type="protein sequence ID" value="PUA82044.1"/>
    <property type="molecule type" value="Genomic_DNA"/>
</dbReference>
<keyword evidence="1" id="KW-0812">Transmembrane</keyword>
<comment type="caution">
    <text evidence="3">The sequence shown here is derived from an EMBL/GenBank/DDBJ whole genome shotgun (WGS) entry which is preliminary data.</text>
</comment>
<sequence>MWDDYDRMHDGYGVGWFALIVLLVVLVGLAVTLLVVMLRSPGRVLGRGGPDLSPTAHAGSSEAALILRRRFAAGEIDEDEFRRRLAALSEPA</sequence>
<protein>
    <recommendedName>
        <fullName evidence="2">SHOCT domain-containing protein</fullName>
    </recommendedName>
</protein>
<proteinExistence type="predicted"/>
<dbReference type="InterPro" id="IPR018649">
    <property type="entry name" value="SHOCT"/>
</dbReference>
<evidence type="ECO:0000259" key="2">
    <source>
        <dbReference type="Pfam" id="PF09851"/>
    </source>
</evidence>
<reference evidence="3 4" key="1">
    <citation type="submission" date="2018-03" db="EMBL/GenBank/DDBJ databases">
        <authorList>
            <person name="Keele B.F."/>
        </authorList>
    </citation>
    <scope>NUCLEOTIDE SEQUENCE [LARGE SCALE GENOMIC DNA]</scope>
    <source>
        <strain evidence="3 4">IB-3</strain>
    </source>
</reference>
<evidence type="ECO:0000313" key="3">
    <source>
        <dbReference type="EMBL" id="PUA82044.1"/>
    </source>
</evidence>
<feature type="domain" description="SHOCT" evidence="2">
    <location>
        <begin position="66"/>
        <end position="88"/>
    </location>
</feature>
<dbReference type="OrthoDB" id="3748887at2"/>
<organism evidence="3 4">
    <name type="scientific">Nocardioides currus</name>
    <dbReference type="NCBI Taxonomy" id="2133958"/>
    <lineage>
        <taxon>Bacteria</taxon>
        <taxon>Bacillati</taxon>
        <taxon>Actinomycetota</taxon>
        <taxon>Actinomycetes</taxon>
        <taxon>Propionibacteriales</taxon>
        <taxon>Nocardioidaceae</taxon>
        <taxon>Nocardioides</taxon>
    </lineage>
</organism>
<feature type="transmembrane region" description="Helical" evidence="1">
    <location>
        <begin position="12"/>
        <end position="38"/>
    </location>
</feature>
<evidence type="ECO:0000313" key="4">
    <source>
        <dbReference type="Proteomes" id="UP000244867"/>
    </source>
</evidence>
<keyword evidence="1" id="KW-0472">Membrane</keyword>
<gene>
    <name evidence="3" type="ORF">C7S10_08430</name>
</gene>
<keyword evidence="4" id="KW-1185">Reference proteome</keyword>